<dbReference type="AlphaFoldDB" id="A0A1J8PSJ6"/>
<accession>A0A1J8PSJ6</accession>
<organism evidence="1 2">
    <name type="scientific">Rhizopogon vesiculosus</name>
    <dbReference type="NCBI Taxonomy" id="180088"/>
    <lineage>
        <taxon>Eukaryota</taxon>
        <taxon>Fungi</taxon>
        <taxon>Dikarya</taxon>
        <taxon>Basidiomycota</taxon>
        <taxon>Agaricomycotina</taxon>
        <taxon>Agaricomycetes</taxon>
        <taxon>Agaricomycetidae</taxon>
        <taxon>Boletales</taxon>
        <taxon>Suillineae</taxon>
        <taxon>Rhizopogonaceae</taxon>
        <taxon>Rhizopogon</taxon>
    </lineage>
</organism>
<comment type="caution">
    <text evidence="1">The sequence shown here is derived from an EMBL/GenBank/DDBJ whole genome shotgun (WGS) entry which is preliminary data.</text>
</comment>
<keyword evidence="2" id="KW-1185">Reference proteome</keyword>
<proteinExistence type="predicted"/>
<dbReference type="EMBL" id="LVVM01004802">
    <property type="protein sequence ID" value="OJA12174.1"/>
    <property type="molecule type" value="Genomic_DNA"/>
</dbReference>
<sequence length="70" mass="7838">MYFLSSVTGSGHGPSIEHDVPAVRDKQILHDAPWSGRPSDQAKRIKNPTWWTRCVLFICCASAQDINGRQ</sequence>
<dbReference type="Proteomes" id="UP000183567">
    <property type="component" value="Unassembled WGS sequence"/>
</dbReference>
<gene>
    <name evidence="1" type="ORF">AZE42_05963</name>
</gene>
<evidence type="ECO:0000313" key="2">
    <source>
        <dbReference type="Proteomes" id="UP000183567"/>
    </source>
</evidence>
<protein>
    <submittedName>
        <fullName evidence="1">Uncharacterized protein</fullName>
    </submittedName>
</protein>
<reference evidence="1 2" key="1">
    <citation type="submission" date="2016-03" db="EMBL/GenBank/DDBJ databases">
        <title>Comparative genomics of the ectomycorrhizal sister species Rhizopogon vinicolor and Rhizopogon vesiculosus (Basidiomycota: Boletales) reveals a divergence of the mating type B locus.</title>
        <authorList>
            <person name="Mujic A.B."/>
            <person name="Kuo A."/>
            <person name="Tritt A."/>
            <person name="Lipzen A."/>
            <person name="Chen C."/>
            <person name="Johnson J."/>
            <person name="Sharma A."/>
            <person name="Barry K."/>
            <person name="Grigoriev I.V."/>
            <person name="Spatafora J.W."/>
        </authorList>
    </citation>
    <scope>NUCLEOTIDE SEQUENCE [LARGE SCALE GENOMIC DNA]</scope>
    <source>
        <strain evidence="1 2">AM-OR11-056</strain>
    </source>
</reference>
<evidence type="ECO:0000313" key="1">
    <source>
        <dbReference type="EMBL" id="OJA12174.1"/>
    </source>
</evidence>
<dbReference type="OrthoDB" id="10315089at2759"/>
<name>A0A1J8PSJ6_9AGAM</name>